<evidence type="ECO:0000313" key="1">
    <source>
        <dbReference type="EMBL" id="PPQ93542.1"/>
    </source>
</evidence>
<proteinExistence type="predicted"/>
<evidence type="ECO:0000313" key="2">
    <source>
        <dbReference type="Proteomes" id="UP000283269"/>
    </source>
</evidence>
<dbReference type="AlphaFoldDB" id="A0A409XRV0"/>
<gene>
    <name evidence="1" type="ORF">CVT25_000233</name>
</gene>
<accession>A0A409XRV0</accession>
<name>A0A409XRV0_PSICY</name>
<reference evidence="1 2" key="1">
    <citation type="journal article" date="2018" name="Evol. Lett.">
        <title>Horizontal gene cluster transfer increased hallucinogenic mushroom diversity.</title>
        <authorList>
            <person name="Reynolds H.T."/>
            <person name="Vijayakumar V."/>
            <person name="Gluck-Thaler E."/>
            <person name="Korotkin H.B."/>
            <person name="Matheny P.B."/>
            <person name="Slot J.C."/>
        </authorList>
    </citation>
    <scope>NUCLEOTIDE SEQUENCE [LARGE SCALE GENOMIC DNA]</scope>
    <source>
        <strain evidence="1 2">2631</strain>
    </source>
</reference>
<organism evidence="1 2">
    <name type="scientific">Psilocybe cyanescens</name>
    <dbReference type="NCBI Taxonomy" id="93625"/>
    <lineage>
        <taxon>Eukaryota</taxon>
        <taxon>Fungi</taxon>
        <taxon>Dikarya</taxon>
        <taxon>Basidiomycota</taxon>
        <taxon>Agaricomycotina</taxon>
        <taxon>Agaricomycetes</taxon>
        <taxon>Agaricomycetidae</taxon>
        <taxon>Agaricales</taxon>
        <taxon>Agaricineae</taxon>
        <taxon>Strophariaceae</taxon>
        <taxon>Psilocybe</taxon>
    </lineage>
</organism>
<keyword evidence="2" id="KW-1185">Reference proteome</keyword>
<comment type="caution">
    <text evidence="1">The sequence shown here is derived from an EMBL/GenBank/DDBJ whole genome shotgun (WGS) entry which is preliminary data.</text>
</comment>
<protein>
    <submittedName>
        <fullName evidence="1">Uncharacterized protein</fullName>
    </submittedName>
</protein>
<dbReference type="InParanoid" id="A0A409XRV0"/>
<sequence length="64" mass="7023">MSASDDGSKTSASVKKGLKVENTTDIEDVKNAKRLLKARKGRDYIGSESLTSKGWNSVEHQNRV</sequence>
<dbReference type="Proteomes" id="UP000283269">
    <property type="component" value="Unassembled WGS sequence"/>
</dbReference>
<dbReference type="EMBL" id="NHYD01000708">
    <property type="protein sequence ID" value="PPQ93542.1"/>
    <property type="molecule type" value="Genomic_DNA"/>
</dbReference>